<gene>
    <name evidence="9 10" type="primary">trmB</name>
    <name evidence="10" type="ORF">EVB03_05810</name>
</gene>
<feature type="binding site" evidence="9">
    <location>
        <position position="140"/>
    </location>
    <ligand>
        <name>substrate</name>
    </ligand>
</feature>
<dbReference type="FunFam" id="3.40.50.150:FF:000035">
    <property type="entry name" value="tRNA (guanine-N(7)-)-methyltransferase"/>
    <property type="match status" value="1"/>
</dbReference>
<dbReference type="HAMAP" id="MF_01057">
    <property type="entry name" value="tRNA_methyltr_TrmB"/>
    <property type="match status" value="1"/>
</dbReference>
<evidence type="ECO:0000256" key="3">
    <source>
        <dbReference type="ARBA" id="ARBA00022603"/>
    </source>
</evidence>
<proteinExistence type="inferred from homology"/>
<feature type="binding site" evidence="9">
    <location>
        <position position="86"/>
    </location>
    <ligand>
        <name>S-adenosyl-L-methionine</name>
        <dbReference type="ChEBI" id="CHEBI:59789"/>
    </ligand>
</feature>
<accession>A0A520MFV9</accession>
<dbReference type="SUPFAM" id="SSF53335">
    <property type="entry name" value="S-adenosyl-L-methionine-dependent methyltransferases"/>
    <property type="match status" value="1"/>
</dbReference>
<dbReference type="GO" id="GO:0043527">
    <property type="term" value="C:tRNA methyltransferase complex"/>
    <property type="evidence" value="ECO:0007669"/>
    <property type="project" value="TreeGrafter"/>
</dbReference>
<name>A0A520MFV9_9GAMM</name>
<keyword evidence="5 9" id="KW-0949">S-adenosyl-L-methionine</keyword>
<feature type="binding site" evidence="9">
    <location>
        <position position="172"/>
    </location>
    <ligand>
        <name>substrate</name>
    </ligand>
</feature>
<evidence type="ECO:0000256" key="5">
    <source>
        <dbReference type="ARBA" id="ARBA00022691"/>
    </source>
</evidence>
<dbReference type="PROSITE" id="PS51625">
    <property type="entry name" value="SAM_MT_TRMB"/>
    <property type="match status" value="1"/>
</dbReference>
<dbReference type="UniPathway" id="UPA00989"/>
<dbReference type="CDD" id="cd02440">
    <property type="entry name" value="AdoMet_MTases"/>
    <property type="match status" value="1"/>
</dbReference>
<dbReference type="Gene3D" id="3.40.50.150">
    <property type="entry name" value="Vaccinia Virus protein VP39"/>
    <property type="match status" value="1"/>
</dbReference>
<dbReference type="PANTHER" id="PTHR23417:SF14">
    <property type="entry name" value="PENTACOTRIPEPTIDE-REPEAT REGION OF PRORP DOMAIN-CONTAINING PROTEIN"/>
    <property type="match status" value="1"/>
</dbReference>
<protein>
    <recommendedName>
        <fullName evidence="9">tRNA (guanine-N(7)-)-methyltransferase</fullName>
        <ecNumber evidence="9">2.1.1.33</ecNumber>
    </recommendedName>
    <alternativeName>
        <fullName evidence="9">tRNA (guanine(46)-N(7))-methyltransferase</fullName>
    </alternativeName>
    <alternativeName>
        <fullName evidence="9">tRNA(m7G46)-methyltransferase</fullName>
    </alternativeName>
</protein>
<evidence type="ECO:0000256" key="1">
    <source>
        <dbReference type="ARBA" id="ARBA00000142"/>
    </source>
</evidence>
<comment type="caution">
    <text evidence="10">The sequence shown here is derived from an EMBL/GenBank/DDBJ whole genome shotgun (WGS) entry which is preliminary data.</text>
</comment>
<evidence type="ECO:0000313" key="11">
    <source>
        <dbReference type="Proteomes" id="UP000315889"/>
    </source>
</evidence>
<dbReference type="EMBL" id="SHBP01000006">
    <property type="protein sequence ID" value="RZO20112.1"/>
    <property type="molecule type" value="Genomic_DNA"/>
</dbReference>
<feature type="binding site" evidence="9">
    <location>
        <position position="113"/>
    </location>
    <ligand>
        <name>S-adenosyl-L-methionine</name>
        <dbReference type="ChEBI" id="CHEBI:59789"/>
    </ligand>
</feature>
<comment type="function">
    <text evidence="2 9">Catalyzes the formation of N(7)-methylguanine at position 46 (m7G46) in tRNA.</text>
</comment>
<feature type="binding site" evidence="9">
    <location>
        <position position="61"/>
    </location>
    <ligand>
        <name>S-adenosyl-L-methionine</name>
        <dbReference type="ChEBI" id="CHEBI:59789"/>
    </ligand>
</feature>
<dbReference type="InterPro" id="IPR029063">
    <property type="entry name" value="SAM-dependent_MTases_sf"/>
</dbReference>
<evidence type="ECO:0000256" key="2">
    <source>
        <dbReference type="ARBA" id="ARBA00003015"/>
    </source>
</evidence>
<comment type="catalytic activity">
    <reaction evidence="1 9">
        <text>guanosine(46) in tRNA + S-adenosyl-L-methionine = N(7)-methylguanosine(46) in tRNA + S-adenosyl-L-homocysteine</text>
        <dbReference type="Rhea" id="RHEA:42708"/>
        <dbReference type="Rhea" id="RHEA-COMP:10188"/>
        <dbReference type="Rhea" id="RHEA-COMP:10189"/>
        <dbReference type="ChEBI" id="CHEBI:57856"/>
        <dbReference type="ChEBI" id="CHEBI:59789"/>
        <dbReference type="ChEBI" id="CHEBI:74269"/>
        <dbReference type="ChEBI" id="CHEBI:74480"/>
        <dbReference type="EC" id="2.1.1.33"/>
    </reaction>
</comment>
<feature type="binding site" evidence="9">
    <location>
        <position position="136"/>
    </location>
    <ligand>
        <name>S-adenosyl-L-methionine</name>
        <dbReference type="ChEBI" id="CHEBI:59789"/>
    </ligand>
</feature>
<dbReference type="AlphaFoldDB" id="A0A520MFV9"/>
<keyword evidence="6 9" id="KW-0819">tRNA processing</keyword>
<evidence type="ECO:0000256" key="7">
    <source>
        <dbReference type="ARBA" id="ARBA00060552"/>
    </source>
</evidence>
<dbReference type="InterPro" id="IPR003358">
    <property type="entry name" value="tRNA_(Gua-N-7)_MeTrfase_Trmb"/>
</dbReference>
<keyword evidence="3 9" id="KW-0489">Methyltransferase</keyword>
<dbReference type="GO" id="GO:0008176">
    <property type="term" value="F:tRNA (guanine(46)-N7)-methyltransferase activity"/>
    <property type="evidence" value="ECO:0007669"/>
    <property type="project" value="UniProtKB-UniRule"/>
</dbReference>
<dbReference type="Proteomes" id="UP000315889">
    <property type="component" value="Unassembled WGS sequence"/>
</dbReference>
<keyword evidence="4 9" id="KW-0808">Transferase</keyword>
<evidence type="ECO:0000256" key="8">
    <source>
        <dbReference type="ARBA" id="ARBA00060767"/>
    </source>
</evidence>
<evidence type="ECO:0000256" key="9">
    <source>
        <dbReference type="HAMAP-Rule" id="MF_01057"/>
    </source>
</evidence>
<dbReference type="Pfam" id="PF02390">
    <property type="entry name" value="Methyltransf_4"/>
    <property type="match status" value="1"/>
</dbReference>
<sequence length="231" mass="26369">MDIRPEYRKKSIRSYVVRAGRMTEAQRKAYEVSWPTYGLKLANGVIDTDAVFGRSGPKVLEIGFGMGDSLVEMAVAEPETDFIGIEVHPPGVGTIMNNARLHQLSNLRVYLADANDVLDECFAEQSIDRLQLYFPDPWHKKKHNKRRIVQSAFVQKIRRKLRADGILHMATDWQHYAEQMLETLGDAEGFENCAGVGAYSERPEFRPLTKFEKRGQRLGHGVWDLIFKKTS</sequence>
<dbReference type="NCBIfam" id="TIGR00091">
    <property type="entry name" value="tRNA (guanosine(46)-N7)-methyltransferase TrmB"/>
    <property type="match status" value="1"/>
</dbReference>
<comment type="similarity">
    <text evidence="8 9">Belongs to the class I-like SAM-binding methyltransferase superfamily. TrmB family.</text>
</comment>
<dbReference type="EC" id="2.1.1.33" evidence="9"/>
<feature type="region of interest" description="Interaction with RNA" evidence="9">
    <location>
        <begin position="142"/>
        <end position="147"/>
    </location>
</feature>
<evidence type="ECO:0000313" key="10">
    <source>
        <dbReference type="EMBL" id="RZO20112.1"/>
    </source>
</evidence>
<dbReference type="PANTHER" id="PTHR23417">
    <property type="entry name" value="3-DEOXY-D-MANNO-OCTULOSONIC-ACID TRANSFERASE/TRNA GUANINE-N 7 - -METHYLTRANSFERASE"/>
    <property type="match status" value="1"/>
</dbReference>
<evidence type="ECO:0000256" key="4">
    <source>
        <dbReference type="ARBA" id="ARBA00022679"/>
    </source>
</evidence>
<evidence type="ECO:0000256" key="6">
    <source>
        <dbReference type="ARBA" id="ARBA00022694"/>
    </source>
</evidence>
<dbReference type="InterPro" id="IPR055361">
    <property type="entry name" value="tRNA_methyltr_TrmB_bact"/>
</dbReference>
<feature type="binding site" evidence="9">
    <location>
        <begin position="209"/>
        <end position="212"/>
    </location>
    <ligand>
        <name>substrate</name>
    </ligand>
</feature>
<organism evidence="10 11">
    <name type="scientific">SAR92 clade bacterium</name>
    <dbReference type="NCBI Taxonomy" id="2315479"/>
    <lineage>
        <taxon>Bacteria</taxon>
        <taxon>Pseudomonadati</taxon>
        <taxon>Pseudomonadota</taxon>
        <taxon>Gammaproteobacteria</taxon>
        <taxon>Cellvibrionales</taxon>
        <taxon>Porticoccaceae</taxon>
        <taxon>SAR92 clade</taxon>
    </lineage>
</organism>
<comment type="pathway">
    <text evidence="7 9">tRNA modification; N(7)-methylguanine-tRNA biosynthesis.</text>
</comment>
<reference evidence="10 11" key="1">
    <citation type="submission" date="2019-02" db="EMBL/GenBank/DDBJ databases">
        <title>Prokaryotic population dynamics and viral predation in marine succession experiment using metagenomics: the confinement effect.</title>
        <authorList>
            <person name="Haro-Moreno J.M."/>
            <person name="Rodriguez-Valera F."/>
            <person name="Lopez-Perez M."/>
        </authorList>
    </citation>
    <scope>NUCLEOTIDE SEQUENCE [LARGE SCALE GENOMIC DNA]</scope>
    <source>
        <strain evidence="10">MED-G170</strain>
    </source>
</reference>